<comment type="caution">
    <text evidence="2">The sequence shown here is derived from an EMBL/GenBank/DDBJ whole genome shotgun (WGS) entry which is preliminary data.</text>
</comment>
<dbReference type="Proteomes" id="UP000580051">
    <property type="component" value="Unassembled WGS sequence"/>
</dbReference>
<sequence>MVSFNGEHPGDKRQAGEADQGK</sequence>
<accession>A0A6V8NST2</accession>
<reference evidence="2 3" key="1">
    <citation type="journal article" date="2020" name="Front. Microbiol.">
        <title>Single-cell genomics of novel Actinobacteria with the Wood-Ljungdahl pathway discovered in a serpentinizing system.</title>
        <authorList>
            <person name="Merino N."/>
            <person name="Kawai M."/>
            <person name="Boyd E.S."/>
            <person name="Colman D.R."/>
            <person name="McGlynn S.E."/>
            <person name="Nealson K.H."/>
            <person name="Kurokawa K."/>
            <person name="Hongoh Y."/>
        </authorList>
    </citation>
    <scope>NUCLEOTIDE SEQUENCE [LARGE SCALE GENOMIC DNA]</scope>
    <source>
        <strain evidence="2 3">S06</strain>
    </source>
</reference>
<feature type="compositionally biased region" description="Basic and acidic residues" evidence="1">
    <location>
        <begin position="8"/>
        <end position="22"/>
    </location>
</feature>
<evidence type="ECO:0000313" key="3">
    <source>
        <dbReference type="Proteomes" id="UP000580051"/>
    </source>
</evidence>
<name>A0A6V8NST2_9ACTN</name>
<feature type="region of interest" description="Disordered" evidence="1">
    <location>
        <begin position="1"/>
        <end position="22"/>
    </location>
</feature>
<evidence type="ECO:0000256" key="1">
    <source>
        <dbReference type="SAM" id="MobiDB-lite"/>
    </source>
</evidence>
<gene>
    <name evidence="2" type="ORF">HKBW3S06_01648</name>
</gene>
<dbReference type="AlphaFoldDB" id="A0A6V8NST2"/>
<organism evidence="2 3">
    <name type="scientific">Candidatus Hakubella thermalkaliphila</name>
    <dbReference type="NCBI Taxonomy" id="2754717"/>
    <lineage>
        <taxon>Bacteria</taxon>
        <taxon>Bacillati</taxon>
        <taxon>Actinomycetota</taxon>
        <taxon>Actinomycetota incertae sedis</taxon>
        <taxon>Candidatus Hakubellales</taxon>
        <taxon>Candidatus Hakubellaceae</taxon>
        <taxon>Candidatus Hakubella</taxon>
    </lineage>
</organism>
<protein>
    <submittedName>
        <fullName evidence="2">Uncharacterized protein</fullName>
    </submittedName>
</protein>
<proteinExistence type="predicted"/>
<evidence type="ECO:0000313" key="2">
    <source>
        <dbReference type="EMBL" id="GFP22420.1"/>
    </source>
</evidence>
<feature type="non-terminal residue" evidence="2">
    <location>
        <position position="22"/>
    </location>
</feature>
<dbReference type="EMBL" id="BLRV01000408">
    <property type="protein sequence ID" value="GFP22420.1"/>
    <property type="molecule type" value="Genomic_DNA"/>
</dbReference>